<accession>A0A0E3ZVQ8</accession>
<keyword evidence="2" id="KW-1185">Reference proteome</keyword>
<dbReference type="HOGENOM" id="CLU_2791883_0_0_10"/>
<dbReference type="AlphaFoldDB" id="A0A0E3ZVQ8"/>
<name>A0A0E3ZVQ8_9BACT</name>
<dbReference type="KEGG" id="srd:SD10_10555"/>
<gene>
    <name evidence="1" type="ORF">SD10_10555</name>
</gene>
<dbReference type="EMBL" id="CP010429">
    <property type="protein sequence ID" value="AKD55275.1"/>
    <property type="molecule type" value="Genomic_DNA"/>
</dbReference>
<reference evidence="1 2" key="1">
    <citation type="journal article" date="2014" name="Curr. Microbiol.">
        <title>Spirosoma radiotolerans sp. nov., a gamma-radiation-resistant bacterium isolated from gamma ray-irradiated soil.</title>
        <authorList>
            <person name="Lee J.J."/>
            <person name="Srinivasan S."/>
            <person name="Lim S."/>
            <person name="Joe M."/>
            <person name="Im S."/>
            <person name="Bae S.I."/>
            <person name="Park K.R."/>
            <person name="Han J.H."/>
            <person name="Park S.H."/>
            <person name="Joo B.M."/>
            <person name="Park S.J."/>
            <person name="Kim M.K."/>
        </authorList>
    </citation>
    <scope>NUCLEOTIDE SEQUENCE [LARGE SCALE GENOMIC DNA]</scope>
    <source>
        <strain evidence="1 2">DG5A</strain>
    </source>
</reference>
<organism evidence="1 2">
    <name type="scientific">Spirosoma radiotolerans</name>
    <dbReference type="NCBI Taxonomy" id="1379870"/>
    <lineage>
        <taxon>Bacteria</taxon>
        <taxon>Pseudomonadati</taxon>
        <taxon>Bacteroidota</taxon>
        <taxon>Cytophagia</taxon>
        <taxon>Cytophagales</taxon>
        <taxon>Cytophagaceae</taxon>
        <taxon>Spirosoma</taxon>
    </lineage>
</organism>
<dbReference type="Proteomes" id="UP000033054">
    <property type="component" value="Chromosome"/>
</dbReference>
<sequence>MLRASDFFKEERDPLFKRGLERGLERAQKVRKGLVRNLLLRSDRRHMQIAKIAEIKEEVELIAKQIKK</sequence>
<proteinExistence type="predicted"/>
<dbReference type="PATRIC" id="fig|1379870.5.peg.2301"/>
<evidence type="ECO:0000313" key="2">
    <source>
        <dbReference type="Proteomes" id="UP000033054"/>
    </source>
</evidence>
<protein>
    <submittedName>
        <fullName evidence="1">Uncharacterized protein</fullName>
    </submittedName>
</protein>
<evidence type="ECO:0000313" key="1">
    <source>
        <dbReference type="EMBL" id="AKD55275.1"/>
    </source>
</evidence>